<evidence type="ECO:0000256" key="3">
    <source>
        <dbReference type="HAMAP-Rule" id="MF_00272"/>
    </source>
</evidence>
<dbReference type="EMBL" id="JACDUS010000010">
    <property type="protein sequence ID" value="MBA2882484.1"/>
    <property type="molecule type" value="Genomic_DNA"/>
</dbReference>
<evidence type="ECO:0000313" key="6">
    <source>
        <dbReference type="EMBL" id="MBA2882484.1"/>
    </source>
</evidence>
<dbReference type="AlphaFoldDB" id="A0A7W0HLM3"/>
<dbReference type="GO" id="GO:0009249">
    <property type="term" value="P:protein lipoylation"/>
    <property type="evidence" value="ECO:0007669"/>
    <property type="project" value="TreeGrafter"/>
</dbReference>
<dbReference type="HAMAP" id="MF_00272">
    <property type="entry name" value="GcvH"/>
    <property type="match status" value="1"/>
</dbReference>
<dbReference type="Proteomes" id="UP000525298">
    <property type="component" value="Unassembled WGS sequence"/>
</dbReference>
<evidence type="ECO:0000313" key="7">
    <source>
        <dbReference type="Proteomes" id="UP000525298"/>
    </source>
</evidence>
<evidence type="ECO:0000256" key="1">
    <source>
        <dbReference type="ARBA" id="ARBA00009249"/>
    </source>
</evidence>
<dbReference type="InterPro" id="IPR003016">
    <property type="entry name" value="2-oxoA_DH_lipoyl-BS"/>
</dbReference>
<dbReference type="InterPro" id="IPR011053">
    <property type="entry name" value="Single_hybrid_motif"/>
</dbReference>
<dbReference type="Pfam" id="PF01597">
    <property type="entry name" value="GCV_H"/>
    <property type="match status" value="1"/>
</dbReference>
<dbReference type="NCBIfam" id="NF002270">
    <property type="entry name" value="PRK01202.1"/>
    <property type="match status" value="1"/>
</dbReference>
<dbReference type="InterPro" id="IPR033753">
    <property type="entry name" value="GCV_H/Fam206"/>
</dbReference>
<feature type="domain" description="Lipoyl-binding" evidence="5">
    <location>
        <begin position="28"/>
        <end position="110"/>
    </location>
</feature>
<comment type="cofactor">
    <cofactor evidence="3">
        <name>(R)-lipoate</name>
        <dbReference type="ChEBI" id="CHEBI:83088"/>
    </cofactor>
    <text evidence="3">Binds 1 lipoyl cofactor covalently.</text>
</comment>
<dbReference type="PROSITE" id="PS00189">
    <property type="entry name" value="LIPOYL"/>
    <property type="match status" value="1"/>
</dbReference>
<dbReference type="CDD" id="cd06848">
    <property type="entry name" value="GCS_H"/>
    <property type="match status" value="1"/>
</dbReference>
<dbReference type="GO" id="GO:0019464">
    <property type="term" value="P:glycine decarboxylation via glycine cleavage system"/>
    <property type="evidence" value="ECO:0007669"/>
    <property type="project" value="UniProtKB-UniRule"/>
</dbReference>
<evidence type="ECO:0000259" key="5">
    <source>
        <dbReference type="PROSITE" id="PS50968"/>
    </source>
</evidence>
<proteinExistence type="inferred from homology"/>
<accession>A0A7W0HLM3</accession>
<comment type="caution">
    <text evidence="6">The sequence shown here is derived from an EMBL/GenBank/DDBJ whole genome shotgun (WGS) entry which is preliminary data.</text>
</comment>
<dbReference type="SUPFAM" id="SSF51230">
    <property type="entry name" value="Single hybrid motif"/>
    <property type="match status" value="1"/>
</dbReference>
<reference evidence="6 7" key="1">
    <citation type="submission" date="2020-07" db="EMBL/GenBank/DDBJ databases">
        <title>Genomic Encyclopedia of Type Strains, Phase IV (KMG-IV): sequencing the most valuable type-strain genomes for metagenomic binning, comparative biology and taxonomic classification.</title>
        <authorList>
            <person name="Goeker M."/>
        </authorList>
    </citation>
    <scope>NUCLEOTIDE SEQUENCE [LARGE SCALE GENOMIC DNA]</scope>
    <source>
        <strain evidence="6 7">DSM 17721</strain>
    </source>
</reference>
<evidence type="ECO:0000256" key="2">
    <source>
        <dbReference type="ARBA" id="ARBA00022823"/>
    </source>
</evidence>
<organism evidence="6 7">
    <name type="scientific">Desulfosalsimonas propionicica</name>
    <dbReference type="NCBI Taxonomy" id="332175"/>
    <lineage>
        <taxon>Bacteria</taxon>
        <taxon>Pseudomonadati</taxon>
        <taxon>Thermodesulfobacteriota</taxon>
        <taxon>Desulfobacteria</taxon>
        <taxon>Desulfobacterales</taxon>
        <taxon>Desulfosalsimonadaceae</taxon>
        <taxon>Desulfosalsimonas</taxon>
    </lineage>
</organism>
<keyword evidence="7" id="KW-1185">Reference proteome</keyword>
<comment type="function">
    <text evidence="3">The glycine cleavage system catalyzes the degradation of glycine. The H protein shuttles the methylamine group of glycine from the P protein to the T protein.</text>
</comment>
<dbReference type="GO" id="GO:0005960">
    <property type="term" value="C:glycine cleavage complex"/>
    <property type="evidence" value="ECO:0007669"/>
    <property type="project" value="InterPro"/>
</dbReference>
<comment type="subunit">
    <text evidence="3">The glycine cleavage system is composed of four proteins: P, T, L and H.</text>
</comment>
<feature type="modified residue" description="N6-lipoyllysine" evidence="3 4">
    <location>
        <position position="69"/>
    </location>
</feature>
<protein>
    <recommendedName>
        <fullName evidence="3">Glycine cleavage system H protein</fullName>
    </recommendedName>
</protein>
<evidence type="ECO:0000256" key="4">
    <source>
        <dbReference type="PIRSR" id="PIRSR617453-50"/>
    </source>
</evidence>
<dbReference type="PANTHER" id="PTHR11715">
    <property type="entry name" value="GLYCINE CLEAVAGE SYSTEM H PROTEIN"/>
    <property type="match status" value="1"/>
</dbReference>
<dbReference type="InterPro" id="IPR002930">
    <property type="entry name" value="GCV_H"/>
</dbReference>
<dbReference type="PANTHER" id="PTHR11715:SF3">
    <property type="entry name" value="GLYCINE CLEAVAGE SYSTEM H PROTEIN-RELATED"/>
    <property type="match status" value="1"/>
</dbReference>
<dbReference type="Gene3D" id="2.40.50.100">
    <property type="match status" value="1"/>
</dbReference>
<comment type="similarity">
    <text evidence="1 3">Belongs to the GcvH family.</text>
</comment>
<dbReference type="PROSITE" id="PS50968">
    <property type="entry name" value="BIOTINYL_LIPOYL"/>
    <property type="match status" value="1"/>
</dbReference>
<dbReference type="RefSeq" id="WP_181552121.1">
    <property type="nucleotide sequence ID" value="NZ_JACDUS010000010.1"/>
</dbReference>
<dbReference type="InterPro" id="IPR000089">
    <property type="entry name" value="Biotin_lipoyl"/>
</dbReference>
<keyword evidence="2 3" id="KW-0450">Lipoyl</keyword>
<name>A0A7W0HLM3_9BACT</name>
<gene>
    <name evidence="3" type="primary">gcvH</name>
    <name evidence="6" type="ORF">HNR65_002836</name>
</gene>
<dbReference type="GO" id="GO:0005829">
    <property type="term" value="C:cytosol"/>
    <property type="evidence" value="ECO:0007669"/>
    <property type="project" value="TreeGrafter"/>
</dbReference>
<dbReference type="InterPro" id="IPR017453">
    <property type="entry name" value="GCV_H_sub"/>
</dbReference>
<dbReference type="NCBIfam" id="TIGR00527">
    <property type="entry name" value="gcvH"/>
    <property type="match status" value="1"/>
</dbReference>
<sequence length="133" mass="14724">MRPVDELILPDDVGYTENHEWARKDGSAMVAGITDYAQEELGDIVYVELPEIGQSFEKGAEFGTVESVKAVAELYMPVAGEIAGTNPELENRPDLVNEDPYGRGWLVMIRPADPGEMQSLMDKATYYNLLKGL</sequence>